<organism evidence="1 2">
    <name type="scientific">Vibrio nigripulchritudo SOn1</name>
    <dbReference type="NCBI Taxonomy" id="1238450"/>
    <lineage>
        <taxon>Bacteria</taxon>
        <taxon>Pseudomonadati</taxon>
        <taxon>Pseudomonadota</taxon>
        <taxon>Gammaproteobacteria</taxon>
        <taxon>Vibrionales</taxon>
        <taxon>Vibrionaceae</taxon>
        <taxon>Vibrio</taxon>
    </lineage>
</organism>
<dbReference type="PIRSF" id="PIRSF016481">
    <property type="entry name" value="Pilus_assembly_PilP"/>
    <property type="match status" value="1"/>
</dbReference>
<accession>A0AAV2VIE1</accession>
<reference evidence="1 2" key="1">
    <citation type="journal article" date="2013" name="ISME J.">
        <title>Comparative genomics of pathogenic lineages of Vibrio nigripulchritudo identifies virulence-associated traits.</title>
        <authorList>
            <person name="Goudenege D."/>
            <person name="Labreuche Y."/>
            <person name="Krin E."/>
            <person name="Ansquer D."/>
            <person name="Mangenot S."/>
            <person name="Calteau A."/>
            <person name="Medigue C."/>
            <person name="Mazel D."/>
            <person name="Polz M.F."/>
            <person name="Le Roux F."/>
        </authorList>
    </citation>
    <scope>NUCLEOTIDE SEQUENCE [LARGE SCALE GENOMIC DNA]</scope>
    <source>
        <strain evidence="1 2">SOn1</strain>
    </source>
</reference>
<comment type="caution">
    <text evidence="1">The sequence shown here is derived from an EMBL/GenBank/DDBJ whole genome shotgun (WGS) entry which is preliminary data.</text>
</comment>
<dbReference type="AlphaFoldDB" id="A0AAV2VIE1"/>
<gene>
    <name evidence="1" type="ORF">VIBNISOn1_1100015</name>
</gene>
<sequence>MNKALLGIMVVVALSGCRANQEPLQDFILKTQQSASTQVSKLQAEQTFKASEFNPLATRAPFALPKIAVVQTQPSLVKDCWQPSSRRKNGKLERFALTQLQLKGVMGSGNSVSGIIQVPTGQVVKVKKGHYLGLNNGKIIKITPKHLTIQETLPDGLGCWQQRNVKLALK</sequence>
<evidence type="ECO:0000313" key="2">
    <source>
        <dbReference type="Proteomes" id="UP000018211"/>
    </source>
</evidence>
<dbReference type="InterPro" id="IPR007446">
    <property type="entry name" value="PilP"/>
</dbReference>
<dbReference type="Gene3D" id="2.30.30.830">
    <property type="match status" value="1"/>
</dbReference>
<dbReference type="Proteomes" id="UP000018211">
    <property type="component" value="Unassembled WGS sequence"/>
</dbReference>
<protein>
    <submittedName>
        <fullName evidence="1">Pilus assembly protein PilP</fullName>
    </submittedName>
</protein>
<dbReference type="EMBL" id="CAOF01000014">
    <property type="protein sequence ID" value="CCO44411.1"/>
    <property type="molecule type" value="Genomic_DNA"/>
</dbReference>
<dbReference type="RefSeq" id="WP_004405327.1">
    <property type="nucleotide sequence ID" value="NZ_LK391965.1"/>
</dbReference>
<dbReference type="PROSITE" id="PS51257">
    <property type="entry name" value="PROKAR_LIPOPROTEIN"/>
    <property type="match status" value="1"/>
</dbReference>
<evidence type="ECO:0000313" key="1">
    <source>
        <dbReference type="EMBL" id="CCO44411.1"/>
    </source>
</evidence>
<dbReference type="Pfam" id="PF04351">
    <property type="entry name" value="PilP"/>
    <property type="match status" value="1"/>
</dbReference>
<proteinExistence type="predicted"/>
<name>A0AAV2VIE1_9VIBR</name>